<dbReference type="GO" id="GO:0018025">
    <property type="term" value="F:calmodulin-lysine N-methyltransferase activity"/>
    <property type="evidence" value="ECO:0007669"/>
    <property type="project" value="UniProtKB-EC"/>
</dbReference>
<dbReference type="EMBL" id="JASPKY010000327">
    <property type="protein sequence ID" value="KAK9708516.1"/>
    <property type="molecule type" value="Genomic_DNA"/>
</dbReference>
<dbReference type="PANTHER" id="PTHR13539">
    <property type="entry name" value="CALMODULIN-LYSINE N-METHYLTRANSFERASE"/>
    <property type="match status" value="1"/>
</dbReference>
<dbReference type="GO" id="GO:0032259">
    <property type="term" value="P:methylation"/>
    <property type="evidence" value="ECO:0007669"/>
    <property type="project" value="UniProtKB-KW"/>
</dbReference>
<evidence type="ECO:0000256" key="8">
    <source>
        <dbReference type="ARBA" id="ARBA00023242"/>
    </source>
</evidence>
<comment type="caution">
    <text evidence="9">The sequence shown here is derived from an EMBL/GenBank/DDBJ whole genome shotgun (WGS) entry which is preliminary data.</text>
</comment>
<keyword evidence="8" id="KW-0539">Nucleus</keyword>
<comment type="subcellular location">
    <subcellularLocation>
        <location evidence="2">Cytoplasm</location>
    </subcellularLocation>
    <subcellularLocation>
        <location evidence="1">Nucleus</location>
    </subcellularLocation>
</comment>
<evidence type="ECO:0000256" key="1">
    <source>
        <dbReference type="ARBA" id="ARBA00004123"/>
    </source>
</evidence>
<evidence type="ECO:0000256" key="3">
    <source>
        <dbReference type="ARBA" id="ARBA00011914"/>
    </source>
</evidence>
<dbReference type="EC" id="2.1.1.60" evidence="3"/>
<dbReference type="SUPFAM" id="SSF53335">
    <property type="entry name" value="S-adenosyl-L-methionine-dependent methyltransferases"/>
    <property type="match status" value="1"/>
</dbReference>
<accession>A0AAW1JWB9</accession>
<dbReference type="Pfam" id="PF10294">
    <property type="entry name" value="Methyltransf_16"/>
    <property type="match status" value="1"/>
</dbReference>
<dbReference type="GO" id="GO:0005634">
    <property type="term" value="C:nucleus"/>
    <property type="evidence" value="ECO:0007669"/>
    <property type="project" value="UniProtKB-SubCell"/>
</dbReference>
<keyword evidence="6 9" id="KW-0489">Methyltransferase</keyword>
<evidence type="ECO:0000256" key="4">
    <source>
        <dbReference type="ARBA" id="ARBA00020594"/>
    </source>
</evidence>
<dbReference type="AlphaFoldDB" id="A0AAW1JWB9"/>
<dbReference type="GO" id="GO:0005737">
    <property type="term" value="C:cytoplasm"/>
    <property type="evidence" value="ECO:0007669"/>
    <property type="project" value="UniProtKB-SubCell"/>
</dbReference>
<organism evidence="9 10">
    <name type="scientific">Popillia japonica</name>
    <name type="common">Japanese beetle</name>
    <dbReference type="NCBI Taxonomy" id="7064"/>
    <lineage>
        <taxon>Eukaryota</taxon>
        <taxon>Metazoa</taxon>
        <taxon>Ecdysozoa</taxon>
        <taxon>Arthropoda</taxon>
        <taxon>Hexapoda</taxon>
        <taxon>Insecta</taxon>
        <taxon>Pterygota</taxon>
        <taxon>Neoptera</taxon>
        <taxon>Endopterygota</taxon>
        <taxon>Coleoptera</taxon>
        <taxon>Polyphaga</taxon>
        <taxon>Scarabaeiformia</taxon>
        <taxon>Scarabaeidae</taxon>
        <taxon>Rutelinae</taxon>
        <taxon>Popillia</taxon>
    </lineage>
</organism>
<dbReference type="PANTHER" id="PTHR13539:SF3">
    <property type="entry name" value="CALMODULIN-LYSINE N-METHYLTRANSFERASE"/>
    <property type="match status" value="1"/>
</dbReference>
<keyword evidence="5" id="KW-0963">Cytoplasm</keyword>
<keyword evidence="10" id="KW-1185">Reference proteome</keyword>
<evidence type="ECO:0000256" key="6">
    <source>
        <dbReference type="ARBA" id="ARBA00022603"/>
    </source>
</evidence>
<reference evidence="9 10" key="1">
    <citation type="journal article" date="2024" name="BMC Genomics">
        <title>De novo assembly and annotation of Popillia japonica's genome with initial clues to its potential as an invasive pest.</title>
        <authorList>
            <person name="Cucini C."/>
            <person name="Boschi S."/>
            <person name="Funari R."/>
            <person name="Cardaioli E."/>
            <person name="Iannotti N."/>
            <person name="Marturano G."/>
            <person name="Paoli F."/>
            <person name="Bruttini M."/>
            <person name="Carapelli A."/>
            <person name="Frati F."/>
            <person name="Nardi F."/>
        </authorList>
    </citation>
    <scope>NUCLEOTIDE SEQUENCE [LARGE SCALE GENOMIC DNA]</scope>
    <source>
        <strain evidence="9">DMR45628</strain>
    </source>
</reference>
<gene>
    <name evidence="9" type="ORF">QE152_g27143</name>
</gene>
<evidence type="ECO:0000313" key="10">
    <source>
        <dbReference type="Proteomes" id="UP001458880"/>
    </source>
</evidence>
<dbReference type="Gene3D" id="3.40.50.150">
    <property type="entry name" value="Vaccinia Virus protein VP39"/>
    <property type="match status" value="1"/>
</dbReference>
<keyword evidence="7" id="KW-0808">Transferase</keyword>
<dbReference type="InterPro" id="IPR025800">
    <property type="entry name" value="CaM-Lys-N-MeTrfase"/>
</dbReference>
<evidence type="ECO:0000256" key="2">
    <source>
        <dbReference type="ARBA" id="ARBA00004496"/>
    </source>
</evidence>
<dbReference type="InterPro" id="IPR029063">
    <property type="entry name" value="SAM-dependent_MTases_sf"/>
</dbReference>
<evidence type="ECO:0000313" key="9">
    <source>
        <dbReference type="EMBL" id="KAK9708516.1"/>
    </source>
</evidence>
<evidence type="ECO:0000256" key="5">
    <source>
        <dbReference type="ARBA" id="ARBA00022490"/>
    </source>
</evidence>
<name>A0AAW1JWB9_POPJA</name>
<dbReference type="Proteomes" id="UP001458880">
    <property type="component" value="Unassembled WGS sequence"/>
</dbReference>
<sequence length="344" mass="39467">MKEYALLISFCAFAGIHRPQHHVNSMDQNNKKLGFVNGNVDINNQVITTDGNEKKKVARRRWAILAKALKSPSENEPSSPTDECSIRRISSFMLLRTQRIENVLQKIEDVHVIDKIDKRTWYKYCMNLYDREYFVVVGHKKRTFSAEDLMGFNNTGNICIWPSEETLTYYLVANLHLFENKSVLELGGGMSCLAGLFCAKYASAKTVALTDGNKISVENVQISMHLNKFSCPVSCQVFKWGDTKSDIKFDIILSADCLFFDEARSDLIDTMWDTLDVNGFGLVMAPNRGNTLQNFIQQSENKGFKCKKITNYNNTVWERHLKLLENNDYDENIHYPILIELTKL</sequence>
<evidence type="ECO:0000256" key="7">
    <source>
        <dbReference type="ARBA" id="ARBA00022679"/>
    </source>
</evidence>
<protein>
    <recommendedName>
        <fullName evidence="4">Calmodulin-lysine N-methyltransferase</fullName>
        <ecNumber evidence="3">2.1.1.60</ecNumber>
    </recommendedName>
</protein>
<proteinExistence type="predicted"/>
<dbReference type="InterPro" id="IPR019410">
    <property type="entry name" value="Methyltransf_16"/>
</dbReference>